<proteinExistence type="inferred from homology"/>
<comment type="subcellular location">
    <subcellularLocation>
        <location evidence="2">Cytoplasm</location>
    </subcellularLocation>
</comment>
<keyword evidence="4" id="KW-0963">Cytoplasm</keyword>
<organism evidence="12 13">
    <name type="scientific">Raoultibacter timonensis</name>
    <dbReference type="NCBI Taxonomy" id="1907662"/>
    <lineage>
        <taxon>Bacteria</taxon>
        <taxon>Bacillati</taxon>
        <taxon>Actinomycetota</taxon>
        <taxon>Coriobacteriia</taxon>
        <taxon>Eggerthellales</taxon>
        <taxon>Eggerthellaceae</taxon>
        <taxon>Raoultibacter</taxon>
    </lineage>
</organism>
<evidence type="ECO:0000256" key="9">
    <source>
        <dbReference type="PROSITE-ProRule" id="PRU00277"/>
    </source>
</evidence>
<gene>
    <name evidence="12" type="ORF">CE91St30_17520</name>
</gene>
<evidence type="ECO:0000256" key="1">
    <source>
        <dbReference type="ARBA" id="ARBA00000971"/>
    </source>
</evidence>
<dbReference type="InterPro" id="IPR046357">
    <property type="entry name" value="PPIase_dom_sf"/>
</dbReference>
<evidence type="ECO:0000313" key="13">
    <source>
        <dbReference type="Proteomes" id="UP001320544"/>
    </source>
</evidence>
<evidence type="ECO:0000256" key="5">
    <source>
        <dbReference type="ARBA" id="ARBA00023110"/>
    </source>
</evidence>
<name>A0ABN6MGR3_9ACTN</name>
<protein>
    <recommendedName>
        <fullName evidence="10">Peptidyl-prolyl cis-trans isomerase</fullName>
        <ecNumber evidence="10">5.2.1.8</ecNumber>
    </recommendedName>
</protein>
<keyword evidence="7 9" id="KW-0413">Isomerase</keyword>
<accession>A0ABN6MGR3</accession>
<dbReference type="SUPFAM" id="SSF54534">
    <property type="entry name" value="FKBP-like"/>
    <property type="match status" value="1"/>
</dbReference>
<dbReference type="PROSITE" id="PS50059">
    <property type="entry name" value="FKBP_PPIASE"/>
    <property type="match status" value="1"/>
</dbReference>
<evidence type="ECO:0000256" key="6">
    <source>
        <dbReference type="ARBA" id="ARBA00023186"/>
    </source>
</evidence>
<evidence type="ECO:0000256" key="3">
    <source>
        <dbReference type="ARBA" id="ARBA00006577"/>
    </source>
</evidence>
<evidence type="ECO:0000256" key="4">
    <source>
        <dbReference type="ARBA" id="ARBA00022490"/>
    </source>
</evidence>
<dbReference type="PANTHER" id="PTHR47861">
    <property type="entry name" value="FKBP-TYPE PEPTIDYL-PROLYL CIS-TRANS ISOMERASE SLYD"/>
    <property type="match status" value="1"/>
</dbReference>
<comment type="similarity">
    <text evidence="3 10">Belongs to the FKBP-type PPIase family.</text>
</comment>
<comment type="function">
    <text evidence="8">Also involved in hydrogenase metallocenter assembly, probably by participating in the nickel insertion step. This function in hydrogenase biosynthesis requires chaperone activity and the presence of the metal-binding domain, but not PPIase activity.</text>
</comment>
<dbReference type="Proteomes" id="UP001320544">
    <property type="component" value="Chromosome"/>
</dbReference>
<evidence type="ECO:0000313" key="12">
    <source>
        <dbReference type="EMBL" id="BDE96419.1"/>
    </source>
</evidence>
<dbReference type="EMBL" id="AP025564">
    <property type="protein sequence ID" value="BDE96419.1"/>
    <property type="molecule type" value="Genomic_DNA"/>
</dbReference>
<feature type="domain" description="PPIase FKBP-type" evidence="11">
    <location>
        <begin position="5"/>
        <end position="83"/>
    </location>
</feature>
<dbReference type="GO" id="GO:0016853">
    <property type="term" value="F:isomerase activity"/>
    <property type="evidence" value="ECO:0007669"/>
    <property type="project" value="UniProtKB-KW"/>
</dbReference>
<keyword evidence="5 9" id="KW-0697">Rotamase</keyword>
<dbReference type="PANTHER" id="PTHR47861:SF3">
    <property type="entry name" value="FKBP-TYPE PEPTIDYL-PROLYL CIS-TRANS ISOMERASE SLYD"/>
    <property type="match status" value="1"/>
</dbReference>
<dbReference type="EC" id="5.2.1.8" evidence="10"/>
<evidence type="ECO:0000256" key="8">
    <source>
        <dbReference type="ARBA" id="ARBA00037071"/>
    </source>
</evidence>
<evidence type="ECO:0000256" key="7">
    <source>
        <dbReference type="ARBA" id="ARBA00023235"/>
    </source>
</evidence>
<dbReference type="RefSeq" id="WP_279611910.1">
    <property type="nucleotide sequence ID" value="NZ_AP025564.1"/>
</dbReference>
<evidence type="ECO:0000259" key="11">
    <source>
        <dbReference type="PROSITE" id="PS50059"/>
    </source>
</evidence>
<sequence>MVETGQKVLVHYVGTLDDGSEFDSSVRRGEPLEFIVGSRTMLPAFERVVGDMEPGEERTVRIPAEKAYGPYDESLVEMVPVDAFPHAEQLPVGEYIVMSIGSEPLRVKVDKIENGYIFFDHNHELAGRDLTFLIRLESVRHESAIERERHPAGCACGCDRLKKALSAS</sequence>
<evidence type="ECO:0000256" key="10">
    <source>
        <dbReference type="RuleBase" id="RU003915"/>
    </source>
</evidence>
<comment type="catalytic activity">
    <reaction evidence="1 9 10">
        <text>[protein]-peptidylproline (omega=180) = [protein]-peptidylproline (omega=0)</text>
        <dbReference type="Rhea" id="RHEA:16237"/>
        <dbReference type="Rhea" id="RHEA-COMP:10747"/>
        <dbReference type="Rhea" id="RHEA-COMP:10748"/>
        <dbReference type="ChEBI" id="CHEBI:83833"/>
        <dbReference type="ChEBI" id="CHEBI:83834"/>
        <dbReference type="EC" id="5.2.1.8"/>
    </reaction>
</comment>
<dbReference type="InterPro" id="IPR001179">
    <property type="entry name" value="PPIase_FKBP_dom"/>
</dbReference>
<evidence type="ECO:0000256" key="2">
    <source>
        <dbReference type="ARBA" id="ARBA00004496"/>
    </source>
</evidence>
<keyword evidence="6" id="KW-0143">Chaperone</keyword>
<reference evidence="12 13" key="1">
    <citation type="submission" date="2022-01" db="EMBL/GenBank/DDBJ databases">
        <title>Novel bile acid biosynthetic pathways are enriched in the microbiome of centenarians.</title>
        <authorList>
            <person name="Sato Y."/>
            <person name="Atarashi K."/>
            <person name="Plichta R.D."/>
            <person name="Arai Y."/>
            <person name="Sasajima S."/>
            <person name="Kearney M.S."/>
            <person name="Suda W."/>
            <person name="Takeshita K."/>
            <person name="Sasaki T."/>
            <person name="Okamoto S."/>
            <person name="Skelly N.A."/>
            <person name="Okamura Y."/>
            <person name="Vlamakis H."/>
            <person name="Li Y."/>
            <person name="Tanoue T."/>
            <person name="Takei H."/>
            <person name="Nittono H."/>
            <person name="Narushima S."/>
            <person name="Irie J."/>
            <person name="Itoh H."/>
            <person name="Moriya K."/>
            <person name="Sugiura Y."/>
            <person name="Suematsu M."/>
            <person name="Moritoki N."/>
            <person name="Shibata S."/>
            <person name="Littman R.D."/>
            <person name="Fischbach A.M."/>
            <person name="Uwamino Y."/>
            <person name="Inoue T."/>
            <person name="Honda A."/>
            <person name="Hattori M."/>
            <person name="Murai T."/>
            <person name="Xavier J.R."/>
            <person name="Hirose N."/>
            <person name="Honda K."/>
        </authorList>
    </citation>
    <scope>NUCLEOTIDE SEQUENCE [LARGE SCALE GENOMIC DNA]</scope>
    <source>
        <strain evidence="12 13">CE91-St30</strain>
    </source>
</reference>
<dbReference type="Gene3D" id="3.10.50.40">
    <property type="match status" value="1"/>
</dbReference>
<keyword evidence="13" id="KW-1185">Reference proteome</keyword>
<dbReference type="Pfam" id="PF00254">
    <property type="entry name" value="FKBP_C"/>
    <property type="match status" value="1"/>
</dbReference>